<protein>
    <submittedName>
        <fullName evidence="1">Uncharacterized protein</fullName>
    </submittedName>
</protein>
<dbReference type="EMBL" id="ML986493">
    <property type="protein sequence ID" value="KAF2276600.1"/>
    <property type="molecule type" value="Genomic_DNA"/>
</dbReference>
<keyword evidence="2" id="KW-1185">Reference proteome</keyword>
<evidence type="ECO:0000313" key="2">
    <source>
        <dbReference type="Proteomes" id="UP000800097"/>
    </source>
</evidence>
<reference evidence="1" key="1">
    <citation type="journal article" date="2020" name="Stud. Mycol.">
        <title>101 Dothideomycetes genomes: a test case for predicting lifestyles and emergence of pathogens.</title>
        <authorList>
            <person name="Haridas S."/>
            <person name="Albert R."/>
            <person name="Binder M."/>
            <person name="Bloem J."/>
            <person name="Labutti K."/>
            <person name="Salamov A."/>
            <person name="Andreopoulos B."/>
            <person name="Baker S."/>
            <person name="Barry K."/>
            <person name="Bills G."/>
            <person name="Bluhm B."/>
            <person name="Cannon C."/>
            <person name="Castanera R."/>
            <person name="Culley D."/>
            <person name="Daum C."/>
            <person name="Ezra D."/>
            <person name="Gonzalez J."/>
            <person name="Henrissat B."/>
            <person name="Kuo A."/>
            <person name="Liang C."/>
            <person name="Lipzen A."/>
            <person name="Lutzoni F."/>
            <person name="Magnuson J."/>
            <person name="Mondo S."/>
            <person name="Nolan M."/>
            <person name="Ohm R."/>
            <person name="Pangilinan J."/>
            <person name="Park H.-J."/>
            <person name="Ramirez L."/>
            <person name="Alfaro M."/>
            <person name="Sun H."/>
            <person name="Tritt A."/>
            <person name="Yoshinaga Y."/>
            <person name="Zwiers L.-H."/>
            <person name="Turgeon B."/>
            <person name="Goodwin S."/>
            <person name="Spatafora J."/>
            <person name="Crous P."/>
            <person name="Grigoriev I."/>
        </authorList>
    </citation>
    <scope>NUCLEOTIDE SEQUENCE</scope>
    <source>
        <strain evidence="1">CBS 379.55</strain>
    </source>
</reference>
<name>A0A6A6JIW6_WESOR</name>
<dbReference type="RefSeq" id="XP_033654139.1">
    <property type="nucleotide sequence ID" value="XM_033800390.1"/>
</dbReference>
<evidence type="ECO:0000313" key="1">
    <source>
        <dbReference type="EMBL" id="KAF2276600.1"/>
    </source>
</evidence>
<organism evidence="1 2">
    <name type="scientific">Westerdykella ornata</name>
    <dbReference type="NCBI Taxonomy" id="318751"/>
    <lineage>
        <taxon>Eukaryota</taxon>
        <taxon>Fungi</taxon>
        <taxon>Dikarya</taxon>
        <taxon>Ascomycota</taxon>
        <taxon>Pezizomycotina</taxon>
        <taxon>Dothideomycetes</taxon>
        <taxon>Pleosporomycetidae</taxon>
        <taxon>Pleosporales</taxon>
        <taxon>Sporormiaceae</taxon>
        <taxon>Westerdykella</taxon>
    </lineage>
</organism>
<sequence length="70" mass="7925">MRIWPASPASRLPRLPFPAKKKEKMMMKKKRIPVLLGCSVAHSQRRLRHPLIWPPGLVAVALLMSSSTLI</sequence>
<dbReference type="Proteomes" id="UP000800097">
    <property type="component" value="Unassembled WGS sequence"/>
</dbReference>
<gene>
    <name evidence="1" type="ORF">EI97DRAFT_45198</name>
</gene>
<proteinExistence type="predicted"/>
<accession>A0A6A6JIW6</accession>
<dbReference type="GeneID" id="54553565"/>
<dbReference type="AlphaFoldDB" id="A0A6A6JIW6"/>